<protein>
    <recommendedName>
        <fullName evidence="5">Zn(2)-C6 fungal-type domain-containing protein</fullName>
    </recommendedName>
</protein>
<dbReference type="PROSITE" id="PS50048">
    <property type="entry name" value="ZN2_CY6_FUNGAL_2"/>
    <property type="match status" value="1"/>
</dbReference>
<comment type="subcellular location">
    <subcellularLocation>
        <location evidence="1">Nucleus</location>
    </subcellularLocation>
</comment>
<dbReference type="GO" id="GO:0000981">
    <property type="term" value="F:DNA-binding transcription factor activity, RNA polymerase II-specific"/>
    <property type="evidence" value="ECO:0007669"/>
    <property type="project" value="InterPro"/>
</dbReference>
<reference evidence="7" key="2">
    <citation type="submission" date="2015-01" db="EMBL/GenBank/DDBJ databases">
        <title>Evolutionary Origins and Diversification of the Mycorrhizal Mutualists.</title>
        <authorList>
            <consortium name="DOE Joint Genome Institute"/>
            <consortium name="Mycorrhizal Genomics Consortium"/>
            <person name="Kohler A."/>
            <person name="Kuo A."/>
            <person name="Nagy L.G."/>
            <person name="Floudas D."/>
            <person name="Copeland A."/>
            <person name="Barry K.W."/>
            <person name="Cichocki N."/>
            <person name="Veneault-Fourrey C."/>
            <person name="LaButti K."/>
            <person name="Lindquist E.A."/>
            <person name="Lipzen A."/>
            <person name="Lundell T."/>
            <person name="Morin E."/>
            <person name="Murat C."/>
            <person name="Riley R."/>
            <person name="Ohm R."/>
            <person name="Sun H."/>
            <person name="Tunlid A."/>
            <person name="Henrissat B."/>
            <person name="Grigoriev I.V."/>
            <person name="Hibbett D.S."/>
            <person name="Martin F."/>
        </authorList>
    </citation>
    <scope>NUCLEOTIDE SEQUENCE [LARGE SCALE GENOMIC DNA]</scope>
    <source>
        <strain evidence="7">Zn</strain>
    </source>
</reference>
<dbReference type="InterPro" id="IPR050613">
    <property type="entry name" value="Sec_Metabolite_Reg"/>
</dbReference>
<feature type="domain" description="Zn(2)-C6 fungal-type" evidence="5">
    <location>
        <begin position="41"/>
        <end position="71"/>
    </location>
</feature>
<evidence type="ECO:0000313" key="7">
    <source>
        <dbReference type="Proteomes" id="UP000054321"/>
    </source>
</evidence>
<dbReference type="GO" id="GO:0008270">
    <property type="term" value="F:zinc ion binding"/>
    <property type="evidence" value="ECO:0007669"/>
    <property type="project" value="InterPro"/>
</dbReference>
<evidence type="ECO:0000313" key="6">
    <source>
        <dbReference type="EMBL" id="KIN02676.1"/>
    </source>
</evidence>
<organism evidence="6 7">
    <name type="scientific">Oidiodendron maius (strain Zn)</name>
    <dbReference type="NCBI Taxonomy" id="913774"/>
    <lineage>
        <taxon>Eukaryota</taxon>
        <taxon>Fungi</taxon>
        <taxon>Dikarya</taxon>
        <taxon>Ascomycota</taxon>
        <taxon>Pezizomycotina</taxon>
        <taxon>Leotiomycetes</taxon>
        <taxon>Leotiomycetes incertae sedis</taxon>
        <taxon>Myxotrichaceae</taxon>
        <taxon>Oidiodendron</taxon>
    </lineage>
</organism>
<evidence type="ECO:0000256" key="4">
    <source>
        <dbReference type="SAM" id="MobiDB-lite"/>
    </source>
</evidence>
<dbReference type="InterPro" id="IPR036864">
    <property type="entry name" value="Zn2-C6_fun-type_DNA-bd_sf"/>
</dbReference>
<dbReference type="CDD" id="cd12148">
    <property type="entry name" value="fungal_TF_MHR"/>
    <property type="match status" value="1"/>
</dbReference>
<name>A0A0C3H3J0_OIDMZ</name>
<keyword evidence="3" id="KW-0539">Nucleus</keyword>
<gene>
    <name evidence="6" type="ORF">OIDMADRAFT_160267</name>
</gene>
<dbReference type="PANTHER" id="PTHR31001:SF40">
    <property type="entry name" value="ZN(II)2CYS6 TRANSCRIPTION FACTOR (EUROFUNG)"/>
    <property type="match status" value="1"/>
</dbReference>
<dbReference type="STRING" id="913774.A0A0C3H3J0"/>
<dbReference type="Pfam" id="PF00172">
    <property type="entry name" value="Zn_clus"/>
    <property type="match status" value="1"/>
</dbReference>
<proteinExistence type="predicted"/>
<dbReference type="GO" id="GO:0005634">
    <property type="term" value="C:nucleus"/>
    <property type="evidence" value="ECO:0007669"/>
    <property type="project" value="UniProtKB-SubCell"/>
</dbReference>
<dbReference type="SUPFAM" id="SSF57701">
    <property type="entry name" value="Zn2/Cys6 DNA-binding domain"/>
    <property type="match status" value="1"/>
</dbReference>
<evidence type="ECO:0000256" key="3">
    <source>
        <dbReference type="ARBA" id="ARBA00023242"/>
    </source>
</evidence>
<sequence length="792" mass="89109">MSTPSAAPAVVPAAAPAPSTSAPASHARRFSGIRRSRPSYSCESCRSRRVKCDQTRPKCSNCARNEVDCIYGETNLKRKEHPDEPTKKESPTKSVRRTMEGNEKQPNQGYLLLQNGGRSRYIENTFWACVDVEGLELDSLLFDLPLFPLEDACCSASQDASNDASRSPCQHYIGTTEPNYSFWASRRPITLRANGHSLASALSELPPQDACDYYYEDFVDSVHPLIPLIHLPTFDAQYRRFWNWYKAWTPGLAPEGVLAENPSFLPLLFTVLFTGSIARSRPDVLANISSPLETQKKLYYLIPVALAMVGFPHSPSLYSLMSFLLLNSMLIREEESLSSCSFVAIAFRVCQAMGLHKDGTDFGLDEIQIEERRRIWRHLMHLDVMTSIVSGLPLVASSEMFSNTRMIRELRDEYIGTGQNEDLDTGPLIDPNYILTAGRYEATSCIRNILLRQFSPRPVTLVCVQNIEESIEGLKSRTEKRIERLTFQSQQDHNSPSSLLNSFSSVSSHRLSEDLNTRLLWGKDLLHLMVEKAYCLLYQPTMRDSNLWKELRPNLIRAIPRFQAFLSIFIHMSTTESYLPYQWLYPGAYQPLQPVAVLLIDLLNNPTSEESMESRSLLEKTFSMLGPEGRFTNGSLNMSCWPDHRYASAGSKQAWMRLEKLRSKVWQKLGLDHNVLWMRSIGTSAGLLGNSGVPEQAVPNNQALNRYQISLDHLNSGNPNGPVISEAQNLGYTVSTDGSFIDPHGTYFHLLDDQLTVGNDMGPSLESSWQALALQGELASTMPPFSNLNYQE</sequence>
<dbReference type="InterPro" id="IPR001138">
    <property type="entry name" value="Zn2Cys6_DnaBD"/>
</dbReference>
<feature type="compositionally biased region" description="Basic and acidic residues" evidence="4">
    <location>
        <begin position="78"/>
        <end position="103"/>
    </location>
</feature>
<dbReference type="EMBL" id="KN832874">
    <property type="protein sequence ID" value="KIN02676.1"/>
    <property type="molecule type" value="Genomic_DNA"/>
</dbReference>
<reference evidence="6 7" key="1">
    <citation type="submission" date="2014-04" db="EMBL/GenBank/DDBJ databases">
        <authorList>
            <consortium name="DOE Joint Genome Institute"/>
            <person name="Kuo A."/>
            <person name="Martino E."/>
            <person name="Perotto S."/>
            <person name="Kohler A."/>
            <person name="Nagy L.G."/>
            <person name="Floudas D."/>
            <person name="Copeland A."/>
            <person name="Barry K.W."/>
            <person name="Cichocki N."/>
            <person name="Veneault-Fourrey C."/>
            <person name="LaButti K."/>
            <person name="Lindquist E.A."/>
            <person name="Lipzen A."/>
            <person name="Lundell T."/>
            <person name="Morin E."/>
            <person name="Murat C."/>
            <person name="Sun H."/>
            <person name="Tunlid A."/>
            <person name="Henrissat B."/>
            <person name="Grigoriev I.V."/>
            <person name="Hibbett D.S."/>
            <person name="Martin F."/>
            <person name="Nordberg H.P."/>
            <person name="Cantor M.N."/>
            <person name="Hua S.X."/>
        </authorList>
    </citation>
    <scope>NUCLEOTIDE SEQUENCE [LARGE SCALE GENOMIC DNA]</scope>
    <source>
        <strain evidence="6 7">Zn</strain>
    </source>
</reference>
<dbReference type="PROSITE" id="PS00463">
    <property type="entry name" value="ZN2_CY6_FUNGAL_1"/>
    <property type="match status" value="1"/>
</dbReference>
<dbReference type="GO" id="GO:0003677">
    <property type="term" value="F:DNA binding"/>
    <property type="evidence" value="ECO:0007669"/>
    <property type="project" value="InterPro"/>
</dbReference>
<evidence type="ECO:0000259" key="5">
    <source>
        <dbReference type="PROSITE" id="PS50048"/>
    </source>
</evidence>
<dbReference type="SMART" id="SM00066">
    <property type="entry name" value="GAL4"/>
    <property type="match status" value="1"/>
</dbReference>
<dbReference type="PANTHER" id="PTHR31001">
    <property type="entry name" value="UNCHARACTERIZED TRANSCRIPTIONAL REGULATORY PROTEIN"/>
    <property type="match status" value="1"/>
</dbReference>
<evidence type="ECO:0000256" key="2">
    <source>
        <dbReference type="ARBA" id="ARBA00022723"/>
    </source>
</evidence>
<keyword evidence="2" id="KW-0479">Metal-binding</keyword>
<feature type="compositionally biased region" description="Basic residues" evidence="4">
    <location>
        <begin position="26"/>
        <end position="37"/>
    </location>
</feature>
<dbReference type="OrthoDB" id="3989227at2759"/>
<keyword evidence="7" id="KW-1185">Reference proteome</keyword>
<dbReference type="Gene3D" id="4.10.240.10">
    <property type="entry name" value="Zn(2)-C6 fungal-type DNA-binding domain"/>
    <property type="match status" value="1"/>
</dbReference>
<dbReference type="Proteomes" id="UP000054321">
    <property type="component" value="Unassembled WGS sequence"/>
</dbReference>
<dbReference type="GO" id="GO:0006351">
    <property type="term" value="P:DNA-templated transcription"/>
    <property type="evidence" value="ECO:0007669"/>
    <property type="project" value="InterPro"/>
</dbReference>
<feature type="region of interest" description="Disordered" evidence="4">
    <location>
        <begin position="78"/>
        <end position="109"/>
    </location>
</feature>
<dbReference type="SMART" id="SM00906">
    <property type="entry name" value="Fungal_trans"/>
    <property type="match status" value="1"/>
</dbReference>
<dbReference type="AlphaFoldDB" id="A0A0C3H3J0"/>
<evidence type="ECO:0000256" key="1">
    <source>
        <dbReference type="ARBA" id="ARBA00004123"/>
    </source>
</evidence>
<dbReference type="HOGENOM" id="CLU_006197_1_0_1"/>
<dbReference type="CDD" id="cd00067">
    <property type="entry name" value="GAL4"/>
    <property type="match status" value="1"/>
</dbReference>
<feature type="region of interest" description="Disordered" evidence="4">
    <location>
        <begin position="1"/>
        <end position="39"/>
    </location>
</feature>
<dbReference type="InterPro" id="IPR007219">
    <property type="entry name" value="XnlR_reg_dom"/>
</dbReference>
<feature type="compositionally biased region" description="Low complexity" evidence="4">
    <location>
        <begin position="1"/>
        <end position="25"/>
    </location>
</feature>
<dbReference type="Pfam" id="PF04082">
    <property type="entry name" value="Fungal_trans"/>
    <property type="match status" value="1"/>
</dbReference>
<accession>A0A0C3H3J0</accession>
<dbReference type="InParanoid" id="A0A0C3H3J0"/>